<sequence length="129" mass="14901">MESDERSNLSEREGVERSGTTGAATRKRKEWDRVAQTPAFKDLMQRKKAFLVPAVIFFLVFYMSLPVLAGFTTVLDGPAIGEMTWAYVFAFAQFPMTWILCHLYRNRANKWDRLIDKARQEASKERTTS</sequence>
<organism evidence="3">
    <name type="scientific">uncultured Rubrobacteraceae bacterium</name>
    <dbReference type="NCBI Taxonomy" id="349277"/>
    <lineage>
        <taxon>Bacteria</taxon>
        <taxon>Bacillati</taxon>
        <taxon>Actinomycetota</taxon>
        <taxon>Rubrobacteria</taxon>
        <taxon>Rubrobacterales</taxon>
        <taxon>Rubrobacteraceae</taxon>
        <taxon>environmental samples</taxon>
    </lineage>
</organism>
<accession>A0A6J4QEI4</accession>
<reference evidence="3" key="1">
    <citation type="submission" date="2020-02" db="EMBL/GenBank/DDBJ databases">
        <authorList>
            <person name="Meier V. D."/>
        </authorList>
    </citation>
    <scope>NUCLEOTIDE SEQUENCE</scope>
    <source>
        <strain evidence="3">AVDCRST_MAG28</strain>
    </source>
</reference>
<evidence type="ECO:0000256" key="1">
    <source>
        <dbReference type="SAM" id="MobiDB-lite"/>
    </source>
</evidence>
<proteinExistence type="predicted"/>
<dbReference type="Pfam" id="PF04341">
    <property type="entry name" value="DUF485"/>
    <property type="match status" value="1"/>
</dbReference>
<evidence type="ECO:0008006" key="4">
    <source>
        <dbReference type="Google" id="ProtNLM"/>
    </source>
</evidence>
<protein>
    <recommendedName>
        <fullName evidence="4">DUF485 domain-containing protein</fullName>
    </recommendedName>
</protein>
<keyword evidence="2" id="KW-1133">Transmembrane helix</keyword>
<dbReference type="InterPro" id="IPR007436">
    <property type="entry name" value="DUF485"/>
</dbReference>
<evidence type="ECO:0000256" key="2">
    <source>
        <dbReference type="SAM" id="Phobius"/>
    </source>
</evidence>
<feature type="transmembrane region" description="Helical" evidence="2">
    <location>
        <begin position="84"/>
        <end position="104"/>
    </location>
</feature>
<keyword evidence="2" id="KW-0472">Membrane</keyword>
<dbReference type="EMBL" id="CADCVE010000012">
    <property type="protein sequence ID" value="CAA9441844.1"/>
    <property type="molecule type" value="Genomic_DNA"/>
</dbReference>
<gene>
    <name evidence="3" type="ORF">AVDCRST_MAG28-473</name>
</gene>
<evidence type="ECO:0000313" key="3">
    <source>
        <dbReference type="EMBL" id="CAA9441844.1"/>
    </source>
</evidence>
<dbReference type="AlphaFoldDB" id="A0A6J4QEI4"/>
<keyword evidence="2" id="KW-0812">Transmembrane</keyword>
<dbReference type="PANTHER" id="PTHR38441:SF1">
    <property type="entry name" value="MEMBRANE PROTEIN"/>
    <property type="match status" value="1"/>
</dbReference>
<feature type="transmembrane region" description="Helical" evidence="2">
    <location>
        <begin position="50"/>
        <end position="72"/>
    </location>
</feature>
<feature type="region of interest" description="Disordered" evidence="1">
    <location>
        <begin position="1"/>
        <end position="30"/>
    </location>
</feature>
<dbReference type="PANTHER" id="PTHR38441">
    <property type="entry name" value="INTEGRAL MEMBRANE PROTEIN-RELATED"/>
    <property type="match status" value="1"/>
</dbReference>
<name>A0A6J4QEI4_9ACTN</name>
<feature type="compositionally biased region" description="Basic and acidic residues" evidence="1">
    <location>
        <begin position="1"/>
        <end position="16"/>
    </location>
</feature>